<proteinExistence type="predicted"/>
<accession>A0A2T0FJM6</accession>
<comment type="caution">
    <text evidence="7">The sequence shown here is derived from an EMBL/GenBank/DDBJ whole genome shotgun (WGS) entry which is preliminary data.</text>
</comment>
<reference evidence="7 8" key="1">
    <citation type="submission" date="2017-04" db="EMBL/GenBank/DDBJ databases">
        <title>Genome sequencing of [Candida] sorbophila.</title>
        <authorList>
            <person name="Ahn J.O."/>
        </authorList>
    </citation>
    <scope>NUCLEOTIDE SEQUENCE [LARGE SCALE GENOMIC DNA]</scope>
    <source>
        <strain evidence="7 8">DS02</strain>
    </source>
</reference>
<evidence type="ECO:0000256" key="2">
    <source>
        <dbReference type="ARBA" id="ARBA00022737"/>
    </source>
</evidence>
<dbReference type="InterPro" id="IPR009145">
    <property type="entry name" value="U2AF_small"/>
</dbReference>
<dbReference type="GO" id="GO:0003723">
    <property type="term" value="F:RNA binding"/>
    <property type="evidence" value="ECO:0007669"/>
    <property type="project" value="InterPro"/>
</dbReference>
<dbReference type="GO" id="GO:0000398">
    <property type="term" value="P:mRNA splicing, via spliceosome"/>
    <property type="evidence" value="ECO:0007669"/>
    <property type="project" value="InterPro"/>
</dbReference>
<dbReference type="EMBL" id="NDIQ01000021">
    <property type="protein sequence ID" value="PRT55191.1"/>
    <property type="molecule type" value="Genomic_DNA"/>
</dbReference>
<dbReference type="PRINTS" id="PR01848">
    <property type="entry name" value="U2AUXFACTOR"/>
</dbReference>
<dbReference type="STRING" id="45607.A0A2T0FJM6"/>
<keyword evidence="8" id="KW-1185">Reference proteome</keyword>
<keyword evidence="2" id="KW-0677">Repeat</keyword>
<dbReference type="PROSITE" id="PS50103">
    <property type="entry name" value="ZF_C3H1"/>
    <property type="match status" value="1"/>
</dbReference>
<dbReference type="PANTHER" id="PTHR12620">
    <property type="entry name" value="U2 SNRNP AUXILIARY FACTOR, SMALL SUBUNIT"/>
    <property type="match status" value="1"/>
</dbReference>
<evidence type="ECO:0000256" key="1">
    <source>
        <dbReference type="ARBA" id="ARBA00022723"/>
    </source>
</evidence>
<dbReference type="InterPro" id="IPR012677">
    <property type="entry name" value="Nucleotide-bd_a/b_plait_sf"/>
</dbReference>
<keyword evidence="1 5" id="KW-0479">Metal-binding</keyword>
<keyword evidence="3 5" id="KW-0863">Zinc-finger</keyword>
<dbReference type="Gene3D" id="3.30.70.330">
    <property type="match status" value="1"/>
</dbReference>
<dbReference type="InterPro" id="IPR000571">
    <property type="entry name" value="Znf_CCCH"/>
</dbReference>
<dbReference type="OrthoDB" id="423462at2759"/>
<protein>
    <submittedName>
        <fullName evidence="7">Splicing factor U2AF subunit</fullName>
    </submittedName>
</protein>
<dbReference type="GeneID" id="36516559"/>
<dbReference type="InterPro" id="IPR035979">
    <property type="entry name" value="RBD_domain_sf"/>
</dbReference>
<feature type="zinc finger region" description="C3H1-type" evidence="5">
    <location>
        <begin position="81"/>
        <end position="108"/>
    </location>
</feature>
<evidence type="ECO:0000313" key="8">
    <source>
        <dbReference type="Proteomes" id="UP000238350"/>
    </source>
</evidence>
<keyword evidence="4 5" id="KW-0862">Zinc</keyword>
<dbReference type="GO" id="GO:0008270">
    <property type="term" value="F:zinc ion binding"/>
    <property type="evidence" value="ECO:0007669"/>
    <property type="project" value="UniProtKB-KW"/>
</dbReference>
<evidence type="ECO:0000256" key="3">
    <source>
        <dbReference type="ARBA" id="ARBA00022771"/>
    </source>
</evidence>
<dbReference type="RefSeq" id="XP_024665136.1">
    <property type="nucleotide sequence ID" value="XM_024809368.1"/>
</dbReference>
<evidence type="ECO:0000256" key="4">
    <source>
        <dbReference type="ARBA" id="ARBA00022833"/>
    </source>
</evidence>
<dbReference type="Proteomes" id="UP000238350">
    <property type="component" value="Unassembled WGS sequence"/>
</dbReference>
<evidence type="ECO:0000256" key="5">
    <source>
        <dbReference type="PROSITE-ProRule" id="PRU00723"/>
    </source>
</evidence>
<dbReference type="AlphaFoldDB" id="A0A2T0FJM6"/>
<feature type="domain" description="C3H1-type" evidence="6">
    <location>
        <begin position="81"/>
        <end position="108"/>
    </location>
</feature>
<organism evidence="7 8">
    <name type="scientific">Wickerhamiella sorbophila</name>
    <dbReference type="NCBI Taxonomy" id="45607"/>
    <lineage>
        <taxon>Eukaryota</taxon>
        <taxon>Fungi</taxon>
        <taxon>Dikarya</taxon>
        <taxon>Ascomycota</taxon>
        <taxon>Saccharomycotina</taxon>
        <taxon>Dipodascomycetes</taxon>
        <taxon>Dipodascales</taxon>
        <taxon>Trichomonascaceae</taxon>
        <taxon>Wickerhamiella</taxon>
    </lineage>
</organism>
<name>A0A2T0FJM6_9ASCO</name>
<dbReference type="SUPFAM" id="SSF54928">
    <property type="entry name" value="RNA-binding domain, RBD"/>
    <property type="match status" value="1"/>
</dbReference>
<evidence type="ECO:0000313" key="7">
    <source>
        <dbReference type="EMBL" id="PRT55191.1"/>
    </source>
</evidence>
<gene>
    <name evidence="7" type="ORF">B9G98_02811</name>
</gene>
<evidence type="ECO:0000259" key="6">
    <source>
        <dbReference type="PROSITE" id="PS50103"/>
    </source>
</evidence>
<dbReference type="GO" id="GO:0089701">
    <property type="term" value="C:U2AF complex"/>
    <property type="evidence" value="ECO:0007669"/>
    <property type="project" value="InterPro"/>
</dbReference>
<sequence length="126" mass="14204">MISHIYDKTDLEAFVEDIVVEAALIAPVVEVLIAGNDSEHMRGNVYLVFQNDEDADKVLANFNRRWYAGKPVYALLSPVHDLRTAVCRQAEISKCDRGGQCNYVHPLNINKSLLNSLWASQQVTWS</sequence>